<dbReference type="VEuPathDB" id="FungiDB:PSHT_11847"/>
<reference evidence="4" key="2">
    <citation type="journal article" date="2018" name="BMC Genomics">
        <title>Genomic insights into host adaptation between the wheat stripe rust pathogen (Puccinia striiformis f. sp. tritici) and the barley stripe rust pathogen (Puccinia striiformis f. sp. hordei).</title>
        <authorList>
            <person name="Xia C."/>
            <person name="Wang M."/>
            <person name="Yin C."/>
            <person name="Cornejo O.E."/>
            <person name="Hulbert S.H."/>
            <person name="Chen X."/>
        </authorList>
    </citation>
    <scope>NUCLEOTIDE SEQUENCE [LARGE SCALE GENOMIC DNA]</scope>
    <source>
        <strain evidence="4">93TX-2</strain>
    </source>
</reference>
<accession>A0A2S4V0F3</accession>
<name>A0A2S4V0F3_9BASI</name>
<dbReference type="OrthoDB" id="2499211at2759"/>
<feature type="signal peptide" evidence="2">
    <location>
        <begin position="1"/>
        <end position="22"/>
    </location>
</feature>
<evidence type="ECO:0000313" key="4">
    <source>
        <dbReference type="Proteomes" id="UP000238274"/>
    </source>
</evidence>
<proteinExistence type="predicted"/>
<dbReference type="VEuPathDB" id="FungiDB:PSTT_04144"/>
<dbReference type="EMBL" id="PKSM01000205">
    <property type="protein sequence ID" value="POW03006.1"/>
    <property type="molecule type" value="Genomic_DNA"/>
</dbReference>
<dbReference type="VEuPathDB" id="FungiDB:PSTT_04143"/>
<evidence type="ECO:0000313" key="3">
    <source>
        <dbReference type="EMBL" id="POW03006.1"/>
    </source>
</evidence>
<evidence type="ECO:0000256" key="1">
    <source>
        <dbReference type="SAM" id="MobiDB-lite"/>
    </source>
</evidence>
<reference evidence="4" key="3">
    <citation type="journal article" date="2018" name="Mol. Plant Microbe Interact.">
        <title>Genome sequence resources for the wheat stripe rust pathogen (Puccinia striiformis f. sp. tritici) and the barley stripe rust pathogen (Puccinia striiformis f. sp. hordei).</title>
        <authorList>
            <person name="Xia C."/>
            <person name="Wang M."/>
            <person name="Yin C."/>
            <person name="Cornejo O.E."/>
            <person name="Hulbert S.H."/>
            <person name="Chen X."/>
        </authorList>
    </citation>
    <scope>NUCLEOTIDE SEQUENCE [LARGE SCALE GENOMIC DNA]</scope>
    <source>
        <strain evidence="4">93TX-2</strain>
    </source>
</reference>
<keyword evidence="4" id="KW-1185">Reference proteome</keyword>
<reference evidence="3 4" key="1">
    <citation type="submission" date="2017-12" db="EMBL/GenBank/DDBJ databases">
        <title>Gene loss provides genomic basis for host adaptation in cereal stripe rust fungi.</title>
        <authorList>
            <person name="Xia C."/>
        </authorList>
    </citation>
    <scope>NUCLEOTIDE SEQUENCE [LARGE SCALE GENOMIC DNA]</scope>
    <source>
        <strain evidence="3 4">93TX-2</strain>
    </source>
</reference>
<organism evidence="3 4">
    <name type="scientific">Puccinia striiformis</name>
    <dbReference type="NCBI Taxonomy" id="27350"/>
    <lineage>
        <taxon>Eukaryota</taxon>
        <taxon>Fungi</taxon>
        <taxon>Dikarya</taxon>
        <taxon>Basidiomycota</taxon>
        <taxon>Pucciniomycotina</taxon>
        <taxon>Pucciniomycetes</taxon>
        <taxon>Pucciniales</taxon>
        <taxon>Pucciniaceae</taxon>
        <taxon>Puccinia</taxon>
    </lineage>
</organism>
<dbReference type="AlphaFoldDB" id="A0A2S4V0F3"/>
<protein>
    <submittedName>
        <fullName evidence="3">Uncharacterized protein</fullName>
    </submittedName>
</protein>
<dbReference type="Proteomes" id="UP000238274">
    <property type="component" value="Unassembled WGS sequence"/>
</dbReference>
<feature type="region of interest" description="Disordered" evidence="1">
    <location>
        <begin position="184"/>
        <end position="203"/>
    </location>
</feature>
<feature type="chain" id="PRO_5015765326" evidence="2">
    <location>
        <begin position="23"/>
        <end position="618"/>
    </location>
</feature>
<feature type="region of interest" description="Disordered" evidence="1">
    <location>
        <begin position="222"/>
        <end position="269"/>
    </location>
</feature>
<keyword evidence="2" id="KW-0732">Signal</keyword>
<dbReference type="PROSITE" id="PS51257">
    <property type="entry name" value="PROKAR_LIPOPROTEIN"/>
    <property type="match status" value="1"/>
</dbReference>
<comment type="caution">
    <text evidence="3">The sequence shown here is derived from an EMBL/GenBank/DDBJ whole genome shotgun (WGS) entry which is preliminary data.</text>
</comment>
<sequence length="618" mass="70252">MLFIGARHLLICFGLFISCGTMEHTTHDFRTLWDCQYPSPTVNNVIYSTPQPQFQHPNGPLGTTATLIPAILPTEQPPEVLFDAGKGAPHYTRKAMTGDELPFPISSDAARTPLNVPTNANLLPSLGPPPHFHQGDVRYGPQAHVEMTSSSPLSLQQKEYTDDEILHMLLMSVQEHSQEFGPILGSHSKIPASSAKPKPAPGTLPTEIFQPTLTDYAKAMHHPEGPLRKRPKHNPPLEETDEQVELQREASPQWTDQVAEEDSLSRTSDSVAPINQIPKNVFLEARETVERKAIPNNQIGSKNSITTSSTEITSHLPKRDKILSFDGEVFETPKPTKSDEVKINAIKTTFGLDVAGRELRIRKKYPEEVHRAFIKIARPMATQSNLSDSMLTEEERLMKNSANTTRRKLLLQISIDEFNMNIKLWHRLWLERTGVDFQSISLIKTRPRANRNPTEICSLFMFYVDMIGTILSNFHSDGAQEIHDENAILLSRAAEIFSSKNQALYDNQIGIVNLRSPDINNNLTKLQMKIRKTHWEDQAQSTPHRKPRAPCVYEIVWNAITYLIKTYKTDYPKLYRIFFPRNGSTITQIPQTFFNDIFCYSIFNLNKRLHDRYPRTTN</sequence>
<evidence type="ECO:0000256" key="2">
    <source>
        <dbReference type="SAM" id="SignalP"/>
    </source>
</evidence>
<gene>
    <name evidence="3" type="ORF">PSHT_11847</name>
</gene>
<feature type="compositionally biased region" description="Low complexity" evidence="1">
    <location>
        <begin position="188"/>
        <end position="197"/>
    </location>
</feature>